<reference evidence="3 4" key="1">
    <citation type="submission" date="2016-10" db="EMBL/GenBank/DDBJ databases">
        <title>Comparative genome analysis of multiple Pseudomonas spp. focuses on biocontrol and plant growth promoting traits.</title>
        <authorList>
            <person name="Tao X.-Y."/>
            <person name="Taylor C.G."/>
        </authorList>
    </citation>
    <scope>NUCLEOTIDE SEQUENCE [LARGE SCALE GENOMIC DNA]</scope>
    <source>
        <strain evidence="3 4">36G2</strain>
    </source>
</reference>
<proteinExistence type="predicted"/>
<feature type="signal peptide" evidence="1">
    <location>
        <begin position="1"/>
        <end position="22"/>
    </location>
</feature>
<evidence type="ECO:0000313" key="4">
    <source>
        <dbReference type="Proteomes" id="UP000283619"/>
    </source>
</evidence>
<comment type="caution">
    <text evidence="3">The sequence shown here is derived from an EMBL/GenBank/DDBJ whole genome shotgun (WGS) entry which is preliminary data.</text>
</comment>
<dbReference type="InterPro" id="IPR007138">
    <property type="entry name" value="ABM_dom"/>
</dbReference>
<dbReference type="Proteomes" id="UP000283619">
    <property type="component" value="Unassembled WGS sequence"/>
</dbReference>
<evidence type="ECO:0000256" key="1">
    <source>
        <dbReference type="SAM" id="SignalP"/>
    </source>
</evidence>
<dbReference type="GO" id="GO:0004497">
    <property type="term" value="F:monooxygenase activity"/>
    <property type="evidence" value="ECO:0007669"/>
    <property type="project" value="UniProtKB-KW"/>
</dbReference>
<dbReference type="Pfam" id="PF03992">
    <property type="entry name" value="ABM"/>
    <property type="match status" value="1"/>
</dbReference>
<dbReference type="AlphaFoldDB" id="A0A423P263"/>
<dbReference type="EMBL" id="MOBZ01000016">
    <property type="protein sequence ID" value="ROO05911.1"/>
    <property type="molecule type" value="Genomic_DNA"/>
</dbReference>
<evidence type="ECO:0000259" key="2">
    <source>
        <dbReference type="PROSITE" id="PS51725"/>
    </source>
</evidence>
<feature type="domain" description="ABM" evidence="2">
    <location>
        <begin position="29"/>
        <end position="121"/>
    </location>
</feature>
<feature type="chain" id="PRO_5019285671" evidence="1">
    <location>
        <begin position="23"/>
        <end position="129"/>
    </location>
</feature>
<sequence length="129" mass="14128">MIGKRLLGMVALAGLLAGGAVADEEKGLVVRIAQLEIDPAQVAAYQAAVKEEISESTRTEPGVISIYAVAEVDRPNWFHFFEIYASDSAYRSHIESPHFKKYAVTTQSMIVSKRLIETTPIELSPRPAP</sequence>
<gene>
    <name evidence="3" type="ORF">BK673_19100</name>
</gene>
<keyword evidence="1" id="KW-0732">Signal</keyword>
<dbReference type="SUPFAM" id="SSF54909">
    <property type="entry name" value="Dimeric alpha+beta barrel"/>
    <property type="match status" value="1"/>
</dbReference>
<dbReference type="Gene3D" id="3.30.70.100">
    <property type="match status" value="1"/>
</dbReference>
<protein>
    <submittedName>
        <fullName evidence="3">Antibiotic biosynthesis monooxygenase</fullName>
    </submittedName>
</protein>
<keyword evidence="3" id="KW-0503">Monooxygenase</keyword>
<dbReference type="PROSITE" id="PS51725">
    <property type="entry name" value="ABM"/>
    <property type="match status" value="1"/>
</dbReference>
<dbReference type="InterPro" id="IPR011008">
    <property type="entry name" value="Dimeric_a/b-barrel"/>
</dbReference>
<dbReference type="PANTHER" id="PTHR33336">
    <property type="entry name" value="QUINOL MONOOXYGENASE YGIN-RELATED"/>
    <property type="match status" value="1"/>
</dbReference>
<name>A0A423P263_PSEFL</name>
<dbReference type="InterPro" id="IPR050744">
    <property type="entry name" value="AI-2_Isomerase_LsrG"/>
</dbReference>
<organism evidence="3 4">
    <name type="scientific">Pseudomonas fluorescens</name>
    <dbReference type="NCBI Taxonomy" id="294"/>
    <lineage>
        <taxon>Bacteria</taxon>
        <taxon>Pseudomonadati</taxon>
        <taxon>Pseudomonadota</taxon>
        <taxon>Gammaproteobacteria</taxon>
        <taxon>Pseudomonadales</taxon>
        <taxon>Pseudomonadaceae</taxon>
        <taxon>Pseudomonas</taxon>
    </lineage>
</organism>
<accession>A0A423P263</accession>
<keyword evidence="3" id="KW-0560">Oxidoreductase</keyword>
<dbReference type="RefSeq" id="WP_123594580.1">
    <property type="nucleotide sequence ID" value="NZ_MOBZ01000016.1"/>
</dbReference>
<evidence type="ECO:0000313" key="3">
    <source>
        <dbReference type="EMBL" id="ROO05911.1"/>
    </source>
</evidence>
<dbReference type="PANTHER" id="PTHR33336:SF3">
    <property type="entry name" value="ABM DOMAIN-CONTAINING PROTEIN"/>
    <property type="match status" value="1"/>
</dbReference>